<name>A0ABM6YTR5_9VIBR</name>
<evidence type="ECO:0000313" key="1">
    <source>
        <dbReference type="EMBL" id="AXY01302.1"/>
    </source>
</evidence>
<keyword evidence="2" id="KW-1185">Reference proteome</keyword>
<reference evidence="1 2" key="1">
    <citation type="submission" date="2018-08" db="EMBL/GenBank/DDBJ databases">
        <title>Genomic taxonomy of the Vibrionaceae family.</title>
        <authorList>
            <person name="Gomez-Gil B."/>
            <person name="Tanaka M."/>
            <person name="Sawabe T."/>
            <person name="Enciso-Ibarra K."/>
        </authorList>
    </citation>
    <scope>NUCLEOTIDE SEQUENCE [LARGE SCALE GENOMIC DNA]</scope>
    <source>
        <strain evidence="1 2">CAIM 1831</strain>
    </source>
</reference>
<protein>
    <submittedName>
        <fullName evidence="1">Uncharacterized protein</fullName>
    </submittedName>
</protein>
<proteinExistence type="predicted"/>
<evidence type="ECO:0000313" key="2">
    <source>
        <dbReference type="Proteomes" id="UP000262832"/>
    </source>
</evidence>
<gene>
    <name evidence="1" type="ORF">D1115_09085</name>
</gene>
<dbReference type="Proteomes" id="UP000262832">
    <property type="component" value="Chromosome I"/>
</dbReference>
<sequence>MLFDGVAFDGNTVHTLEAKLISSKATISKQRFKAILEKSAQVQEQWEGVDARKLVFHYYLIVDSDEINLEQVREIFESVAKEYRLRSRLEVVKYSALEV</sequence>
<dbReference type="EMBL" id="CP032093">
    <property type="protein sequence ID" value="AXY01302.1"/>
    <property type="molecule type" value="Genomic_DNA"/>
</dbReference>
<accession>A0ABM6YTR5</accession>
<organism evidence="1 2">
    <name type="scientific">Vibrio alfacsensis</name>
    <dbReference type="NCBI Taxonomy" id="1074311"/>
    <lineage>
        <taxon>Bacteria</taxon>
        <taxon>Pseudomonadati</taxon>
        <taxon>Pseudomonadota</taxon>
        <taxon>Gammaproteobacteria</taxon>
        <taxon>Vibrionales</taxon>
        <taxon>Vibrionaceae</taxon>
        <taxon>Vibrio</taxon>
    </lineage>
</organism>
<dbReference type="RefSeq" id="WP_128811078.1">
    <property type="nucleotide sequence ID" value="NZ_CP032093.1"/>
</dbReference>